<sequence>MFLENLTKHGKSYKLQFSQKDEEPRFLYYEDLQTRIDNQKVRLNKKKRAIFTTQTNQDLDVVILDNYPNCSEVNDKQPTFAEKEPSLREKLVHILKQPYNEKEHEELSDAIEQKKPMSRHLDLRSRAISSAFGGAEKSLLDNISASFRWMYNAAQNDPPKALNLLRMFYFWLEHVPNEDAFAPWKDKQILKVRPSEKKALN</sequence>
<accession>A0AAD8JNA2</accession>
<dbReference type="EMBL" id="JAUHHV010000011">
    <property type="protein sequence ID" value="KAK1407675.1"/>
    <property type="molecule type" value="Genomic_DNA"/>
</dbReference>
<evidence type="ECO:0000313" key="1">
    <source>
        <dbReference type="EMBL" id="KAK1407675.1"/>
    </source>
</evidence>
<keyword evidence="2" id="KW-1185">Reference proteome</keyword>
<dbReference type="AlphaFoldDB" id="A0AAD8JNA2"/>
<protein>
    <submittedName>
        <fullName evidence="1">Uncharacterized protein</fullName>
    </submittedName>
</protein>
<gene>
    <name evidence="1" type="ORF">QVD17_39297</name>
</gene>
<dbReference type="PANTHER" id="PTHR34194:SF2">
    <property type="entry name" value="F14J8.16 PROTEIN"/>
    <property type="match status" value="1"/>
</dbReference>
<dbReference type="Proteomes" id="UP001229421">
    <property type="component" value="Unassembled WGS sequence"/>
</dbReference>
<organism evidence="1 2">
    <name type="scientific">Tagetes erecta</name>
    <name type="common">African marigold</name>
    <dbReference type="NCBI Taxonomy" id="13708"/>
    <lineage>
        <taxon>Eukaryota</taxon>
        <taxon>Viridiplantae</taxon>
        <taxon>Streptophyta</taxon>
        <taxon>Embryophyta</taxon>
        <taxon>Tracheophyta</taxon>
        <taxon>Spermatophyta</taxon>
        <taxon>Magnoliopsida</taxon>
        <taxon>eudicotyledons</taxon>
        <taxon>Gunneridae</taxon>
        <taxon>Pentapetalae</taxon>
        <taxon>asterids</taxon>
        <taxon>campanulids</taxon>
        <taxon>Asterales</taxon>
        <taxon>Asteraceae</taxon>
        <taxon>Asteroideae</taxon>
        <taxon>Heliantheae alliance</taxon>
        <taxon>Tageteae</taxon>
        <taxon>Tagetes</taxon>
    </lineage>
</organism>
<comment type="caution">
    <text evidence="1">The sequence shown here is derived from an EMBL/GenBank/DDBJ whole genome shotgun (WGS) entry which is preliminary data.</text>
</comment>
<proteinExistence type="predicted"/>
<dbReference type="PANTHER" id="PTHR34194">
    <property type="entry name" value="F14J8.16 PROTEIN"/>
    <property type="match status" value="1"/>
</dbReference>
<reference evidence="1" key="1">
    <citation type="journal article" date="2023" name="bioRxiv">
        <title>Improved chromosome-level genome assembly for marigold (Tagetes erecta).</title>
        <authorList>
            <person name="Jiang F."/>
            <person name="Yuan L."/>
            <person name="Wang S."/>
            <person name="Wang H."/>
            <person name="Xu D."/>
            <person name="Wang A."/>
            <person name="Fan W."/>
        </authorList>
    </citation>
    <scope>NUCLEOTIDE SEQUENCE</scope>
    <source>
        <strain evidence="1">WSJ</strain>
        <tissue evidence="1">Leaf</tissue>
    </source>
</reference>
<evidence type="ECO:0000313" key="2">
    <source>
        <dbReference type="Proteomes" id="UP001229421"/>
    </source>
</evidence>
<name>A0AAD8JNA2_TARER</name>